<protein>
    <recommendedName>
        <fullName evidence="1">RNase H type-1 domain-containing protein</fullName>
    </recommendedName>
</protein>
<gene>
    <name evidence="2" type="ORF">TIFTF001_046359</name>
</gene>
<dbReference type="InterPro" id="IPR002156">
    <property type="entry name" value="RNaseH_domain"/>
</dbReference>
<reference evidence="2" key="1">
    <citation type="submission" date="2023-07" db="EMBL/GenBank/DDBJ databases">
        <title>draft genome sequence of fig (Ficus carica).</title>
        <authorList>
            <person name="Takahashi T."/>
            <person name="Nishimura K."/>
        </authorList>
    </citation>
    <scope>NUCLEOTIDE SEQUENCE</scope>
</reference>
<feature type="domain" description="RNase H type-1" evidence="1">
    <location>
        <begin position="3"/>
        <end position="82"/>
    </location>
</feature>
<name>A0AA87ZUN4_FICCA</name>
<dbReference type="AlphaFoldDB" id="A0AA87ZUN4"/>
<dbReference type="Proteomes" id="UP001187192">
    <property type="component" value="Unassembled WGS sequence"/>
</dbReference>
<proteinExistence type="predicted"/>
<evidence type="ECO:0000313" key="3">
    <source>
        <dbReference type="Proteomes" id="UP001187192"/>
    </source>
</evidence>
<evidence type="ECO:0000313" key="2">
    <source>
        <dbReference type="EMBL" id="GMN29616.1"/>
    </source>
</evidence>
<organism evidence="2 3">
    <name type="scientific">Ficus carica</name>
    <name type="common">Common fig</name>
    <dbReference type="NCBI Taxonomy" id="3494"/>
    <lineage>
        <taxon>Eukaryota</taxon>
        <taxon>Viridiplantae</taxon>
        <taxon>Streptophyta</taxon>
        <taxon>Embryophyta</taxon>
        <taxon>Tracheophyta</taxon>
        <taxon>Spermatophyta</taxon>
        <taxon>Magnoliopsida</taxon>
        <taxon>eudicotyledons</taxon>
        <taxon>Gunneridae</taxon>
        <taxon>Pentapetalae</taxon>
        <taxon>rosids</taxon>
        <taxon>fabids</taxon>
        <taxon>Rosales</taxon>
        <taxon>Moraceae</taxon>
        <taxon>Ficeae</taxon>
        <taxon>Ficus</taxon>
    </lineage>
</organism>
<sequence length="126" mass="13708">MNVRDHNGFVCAASAKAIPSSFGLLIAERIALRRGLTFIHDLGLLIHALESDALNVITVVQGVRSLDDTSIVLDDVRELLGKTDIAILTDGEIIFSTLIQGLYTFIGKHNWAAIPVPPIRWDCDSA</sequence>
<accession>A0AA87ZUN4</accession>
<keyword evidence="3" id="KW-1185">Reference proteome</keyword>
<comment type="caution">
    <text evidence="2">The sequence shown here is derived from an EMBL/GenBank/DDBJ whole genome shotgun (WGS) entry which is preliminary data.</text>
</comment>
<dbReference type="GO" id="GO:0004523">
    <property type="term" value="F:RNA-DNA hybrid ribonuclease activity"/>
    <property type="evidence" value="ECO:0007669"/>
    <property type="project" value="InterPro"/>
</dbReference>
<evidence type="ECO:0000259" key="1">
    <source>
        <dbReference type="Pfam" id="PF13456"/>
    </source>
</evidence>
<dbReference type="EMBL" id="BTGU01004604">
    <property type="protein sequence ID" value="GMN29616.1"/>
    <property type="molecule type" value="Genomic_DNA"/>
</dbReference>
<dbReference type="GO" id="GO:0003676">
    <property type="term" value="F:nucleic acid binding"/>
    <property type="evidence" value="ECO:0007669"/>
    <property type="project" value="InterPro"/>
</dbReference>
<dbReference type="Pfam" id="PF13456">
    <property type="entry name" value="RVT_3"/>
    <property type="match status" value="1"/>
</dbReference>